<feature type="transmembrane region" description="Helical" evidence="1">
    <location>
        <begin position="50"/>
        <end position="73"/>
    </location>
</feature>
<dbReference type="RefSeq" id="WP_311829671.1">
    <property type="nucleotide sequence ID" value="NZ_JARQAJ010000002.1"/>
</dbReference>
<keyword evidence="1" id="KW-1133">Transmembrane helix</keyword>
<evidence type="ECO:0008006" key="4">
    <source>
        <dbReference type="Google" id="ProtNLM"/>
    </source>
</evidence>
<keyword evidence="1" id="KW-0472">Membrane</keyword>
<feature type="transmembrane region" description="Helical" evidence="1">
    <location>
        <begin position="160"/>
        <end position="185"/>
    </location>
</feature>
<sequence length="235" mass="26250">MDKRRLKNLILYHLYSSKILVGILLLILSINLVLGIVLKGVPGPVGSIDAAAFIFGMFVGFELFKEAFSFAIINGISRKTYYLSNIISTLMMSVFLGSVTAIVSLISFEFADNIVLYSLLYSDDIIGLFLWNFAVFFAMISLFHFTSLLLYRVSKKIKYLIILGLALLAPLIVVLGIWFSGFQAVVQKFMLLFAGIYQTNEGVRISPYVSSAMLLFLSAVIVAVSWLLLRRIEAK</sequence>
<comment type="caution">
    <text evidence="2">The sequence shown here is derived from an EMBL/GenBank/DDBJ whole genome shotgun (WGS) entry which is preliminary data.</text>
</comment>
<evidence type="ECO:0000313" key="3">
    <source>
        <dbReference type="Proteomes" id="UP001181046"/>
    </source>
</evidence>
<accession>A0ABU3F9I7</accession>
<gene>
    <name evidence="2" type="ORF">P7H27_05150</name>
</gene>
<protein>
    <recommendedName>
        <fullName evidence="4">ABC transporter permease</fullName>
    </recommendedName>
</protein>
<reference evidence="2" key="1">
    <citation type="submission" date="2023-03" db="EMBL/GenBank/DDBJ databases">
        <authorList>
            <person name="Shen W."/>
            <person name="Cai J."/>
        </authorList>
    </citation>
    <scope>NUCLEOTIDE SEQUENCE</scope>
    <source>
        <strain evidence="2">P66-3</strain>
    </source>
</reference>
<feature type="transmembrane region" description="Helical" evidence="1">
    <location>
        <begin position="128"/>
        <end position="151"/>
    </location>
</feature>
<proteinExistence type="predicted"/>
<name>A0ABU3F9I7_9ENTE</name>
<keyword evidence="3" id="KW-1185">Reference proteome</keyword>
<feature type="transmembrane region" description="Helical" evidence="1">
    <location>
        <begin position="85"/>
        <end position="108"/>
    </location>
</feature>
<organism evidence="2 3">
    <name type="scientific">Enterococcus xiangfangensis</name>
    <dbReference type="NCBI Taxonomy" id="1296537"/>
    <lineage>
        <taxon>Bacteria</taxon>
        <taxon>Bacillati</taxon>
        <taxon>Bacillota</taxon>
        <taxon>Bacilli</taxon>
        <taxon>Lactobacillales</taxon>
        <taxon>Enterococcaceae</taxon>
        <taxon>Enterococcus</taxon>
    </lineage>
</organism>
<evidence type="ECO:0000256" key="1">
    <source>
        <dbReference type="SAM" id="Phobius"/>
    </source>
</evidence>
<dbReference type="Proteomes" id="UP001181046">
    <property type="component" value="Unassembled WGS sequence"/>
</dbReference>
<evidence type="ECO:0000313" key="2">
    <source>
        <dbReference type="EMBL" id="MDT2759145.1"/>
    </source>
</evidence>
<dbReference type="EMBL" id="JARQAJ010000002">
    <property type="protein sequence ID" value="MDT2759145.1"/>
    <property type="molecule type" value="Genomic_DNA"/>
</dbReference>
<feature type="transmembrane region" description="Helical" evidence="1">
    <location>
        <begin position="205"/>
        <end position="229"/>
    </location>
</feature>
<keyword evidence="1" id="KW-0812">Transmembrane</keyword>
<feature type="transmembrane region" description="Helical" evidence="1">
    <location>
        <begin position="20"/>
        <end position="38"/>
    </location>
</feature>